<accession>A0A2T0G5H1</accession>
<feature type="transmembrane region" description="Helical" evidence="1">
    <location>
        <begin position="18"/>
        <end position="36"/>
    </location>
</feature>
<comment type="caution">
    <text evidence="3">The sequence shown here is derived from an EMBL/GenBank/DDBJ whole genome shotgun (WGS) entry which is preliminary data.</text>
</comment>
<organism evidence="3 4">
    <name type="scientific">Streptococcus anginosus</name>
    <dbReference type="NCBI Taxonomy" id="1328"/>
    <lineage>
        <taxon>Bacteria</taxon>
        <taxon>Bacillati</taxon>
        <taxon>Bacillota</taxon>
        <taxon>Bacilli</taxon>
        <taxon>Lactobacillales</taxon>
        <taxon>Streptococcaceae</taxon>
        <taxon>Streptococcus</taxon>
        <taxon>Streptococcus anginosus group</taxon>
    </lineage>
</organism>
<reference evidence="3 4" key="1">
    <citation type="journal article" date="1993" name="J. Dent. Res.">
        <title>The isolation and characterization of milleri group streptococci from dental periapical abscesses.</title>
        <authorList>
            <person name="Fisher L.E."/>
            <person name="Russell R.R."/>
        </authorList>
    </citation>
    <scope>NUCLEOTIDE SEQUENCE [LARGE SCALE GENOMIC DNA]</scope>
    <source>
        <strain evidence="3 4">OUP21</strain>
    </source>
</reference>
<reference evidence="3" key="2">
    <citation type="submission" date="2018-03" db="EMBL/GenBank/DDBJ databases">
        <authorList>
            <person name="Keele B.F."/>
        </authorList>
    </citation>
    <scope>NUCLEOTIDE SEQUENCE</scope>
    <source>
        <strain evidence="3">OUP21</strain>
    </source>
</reference>
<dbReference type="EMBL" id="JAPAIK010000054">
    <property type="protein sequence ID" value="MCW1072821.1"/>
    <property type="molecule type" value="Genomic_DNA"/>
</dbReference>
<evidence type="ECO:0000256" key="1">
    <source>
        <dbReference type="SAM" id="Phobius"/>
    </source>
</evidence>
<name>A0A2T0G5H1_STRAP</name>
<sequence length="102" mass="12182">MNEKYGVPRDIKARMKMIGLFMADISFVGLSGIIALRYATKIFPTEQWFQMILFIVLSMLLSLYLVFPANGGKKNWNTLYLFFRRRRRRYISLDYQKRTGER</sequence>
<dbReference type="AlphaFoldDB" id="A0A2T0G5H1"/>
<dbReference type="EMBL" id="PVSZ01000008">
    <property type="protein sequence ID" value="PRT71309.1"/>
    <property type="molecule type" value="Genomic_DNA"/>
</dbReference>
<dbReference type="RefSeq" id="WP_003078005.1">
    <property type="nucleotide sequence ID" value="NZ_CP118054.1"/>
</dbReference>
<evidence type="ECO:0000313" key="3">
    <source>
        <dbReference type="EMBL" id="PRT71309.1"/>
    </source>
</evidence>
<gene>
    <name evidence="3" type="ORF">C6A27_03590</name>
    <name evidence="2" type="ORF">OJ930_07290</name>
</gene>
<dbReference type="Proteomes" id="UP000238573">
    <property type="component" value="Unassembled WGS sequence"/>
</dbReference>
<reference evidence="2" key="3">
    <citation type="submission" date="2022-10" db="EMBL/GenBank/DDBJ databases">
        <title>Comparative genomic study of S. anginosus.</title>
        <authorList>
            <person name="Prasad A."/>
            <person name="Ene A."/>
            <person name="Jablonska S."/>
            <person name="Du J."/>
            <person name="Wolfe A.J."/>
            <person name="Putonti C."/>
        </authorList>
    </citation>
    <scope>NUCLEOTIDE SEQUENCE</scope>
    <source>
        <strain evidence="2">UMB6888</strain>
    </source>
</reference>
<keyword evidence="1" id="KW-0472">Membrane</keyword>
<dbReference type="Proteomes" id="UP001208853">
    <property type="component" value="Unassembled WGS sequence"/>
</dbReference>
<dbReference type="GeneID" id="57844671"/>
<protein>
    <submittedName>
        <fullName evidence="2">DUF5592 family protein</fullName>
    </submittedName>
</protein>
<feature type="transmembrane region" description="Helical" evidence="1">
    <location>
        <begin position="48"/>
        <end position="67"/>
    </location>
</feature>
<keyword evidence="1" id="KW-1133">Transmembrane helix</keyword>
<evidence type="ECO:0000313" key="2">
    <source>
        <dbReference type="EMBL" id="MCW1072821.1"/>
    </source>
</evidence>
<dbReference type="Pfam" id="PF17332">
    <property type="entry name" value="DUF5592"/>
    <property type="match status" value="1"/>
</dbReference>
<dbReference type="InterPro" id="IPR020275">
    <property type="entry name" value="DUF5592"/>
</dbReference>
<evidence type="ECO:0000313" key="4">
    <source>
        <dbReference type="Proteomes" id="UP000238573"/>
    </source>
</evidence>
<keyword evidence="1" id="KW-0812">Transmembrane</keyword>
<proteinExistence type="predicted"/>